<sequence length="137" mass="14739">MPRPEFQASPDVLYNESEVPKYTTSSRINEIQDFREGAGAARSSQRWRPQAASRHRCCLAHVRVRVTACNVSGCNVIASPLCPYASSYAASTGQLLSGQSGVQLLSGQSGVHGRFPAAARGNSSKDCSDEIIIRMHG</sequence>
<accession>A0A811RA84</accession>
<gene>
    <name evidence="1" type="ORF">NCGR_LOCUS50390</name>
</gene>
<protein>
    <submittedName>
        <fullName evidence="1">Uncharacterized protein</fullName>
    </submittedName>
</protein>
<evidence type="ECO:0000313" key="2">
    <source>
        <dbReference type="Proteomes" id="UP000604825"/>
    </source>
</evidence>
<dbReference type="EMBL" id="CAJGYO010000014">
    <property type="protein sequence ID" value="CAD6267085.1"/>
    <property type="molecule type" value="Genomic_DNA"/>
</dbReference>
<reference evidence="1" key="1">
    <citation type="submission" date="2020-10" db="EMBL/GenBank/DDBJ databases">
        <authorList>
            <person name="Han B."/>
            <person name="Lu T."/>
            <person name="Zhao Q."/>
            <person name="Huang X."/>
            <person name="Zhao Y."/>
        </authorList>
    </citation>
    <scope>NUCLEOTIDE SEQUENCE</scope>
</reference>
<organism evidence="1 2">
    <name type="scientific">Miscanthus lutarioriparius</name>
    <dbReference type="NCBI Taxonomy" id="422564"/>
    <lineage>
        <taxon>Eukaryota</taxon>
        <taxon>Viridiplantae</taxon>
        <taxon>Streptophyta</taxon>
        <taxon>Embryophyta</taxon>
        <taxon>Tracheophyta</taxon>
        <taxon>Spermatophyta</taxon>
        <taxon>Magnoliopsida</taxon>
        <taxon>Liliopsida</taxon>
        <taxon>Poales</taxon>
        <taxon>Poaceae</taxon>
        <taxon>PACMAD clade</taxon>
        <taxon>Panicoideae</taxon>
        <taxon>Andropogonodae</taxon>
        <taxon>Andropogoneae</taxon>
        <taxon>Saccharinae</taxon>
        <taxon>Miscanthus</taxon>
    </lineage>
</organism>
<name>A0A811RA84_9POAL</name>
<dbReference type="OrthoDB" id="1718934at2759"/>
<dbReference type="Proteomes" id="UP000604825">
    <property type="component" value="Unassembled WGS sequence"/>
</dbReference>
<evidence type="ECO:0000313" key="1">
    <source>
        <dbReference type="EMBL" id="CAD6267085.1"/>
    </source>
</evidence>
<keyword evidence="2" id="KW-1185">Reference proteome</keyword>
<dbReference type="AlphaFoldDB" id="A0A811RA84"/>
<proteinExistence type="predicted"/>
<comment type="caution">
    <text evidence="1">The sequence shown here is derived from an EMBL/GenBank/DDBJ whole genome shotgun (WGS) entry which is preliminary data.</text>
</comment>